<name>A0A168K5I8_MUCCL</name>
<protein>
    <submittedName>
        <fullName evidence="1">Uncharacterized protein</fullName>
    </submittedName>
</protein>
<accession>A0A168K5I8</accession>
<organism evidence="1 2">
    <name type="scientific">Mucor lusitanicus CBS 277.49</name>
    <dbReference type="NCBI Taxonomy" id="747725"/>
    <lineage>
        <taxon>Eukaryota</taxon>
        <taxon>Fungi</taxon>
        <taxon>Fungi incertae sedis</taxon>
        <taxon>Mucoromycota</taxon>
        <taxon>Mucoromycotina</taxon>
        <taxon>Mucoromycetes</taxon>
        <taxon>Mucorales</taxon>
        <taxon>Mucorineae</taxon>
        <taxon>Mucoraceae</taxon>
        <taxon>Mucor</taxon>
    </lineage>
</organism>
<gene>
    <name evidence="1" type="ORF">MUCCIDRAFT_156418</name>
</gene>
<dbReference type="Proteomes" id="UP000077051">
    <property type="component" value="Unassembled WGS sequence"/>
</dbReference>
<evidence type="ECO:0000313" key="2">
    <source>
        <dbReference type="Proteomes" id="UP000077051"/>
    </source>
</evidence>
<dbReference type="OrthoDB" id="2289760at2759"/>
<dbReference type="AlphaFoldDB" id="A0A168K5I8"/>
<dbReference type="VEuPathDB" id="FungiDB:MUCCIDRAFT_156418"/>
<comment type="caution">
    <text evidence="1">The sequence shown here is derived from an EMBL/GenBank/DDBJ whole genome shotgun (WGS) entry which is preliminary data.</text>
</comment>
<sequence>MAYPYQQYPYMNYGGYGNAYPPTTMYGQQMLTNYPANNYYAGAMNPYAATGAGYYPNQAYMGNQGYYGYGAGGAYGAYGGYGGYGAGGMGYYPYKQSTLRNIFNRIRHGSSYGYGYPNQMLGYEYGRHRGSWIDYQ</sequence>
<evidence type="ECO:0000313" key="1">
    <source>
        <dbReference type="EMBL" id="OAD02026.1"/>
    </source>
</evidence>
<proteinExistence type="predicted"/>
<reference evidence="1 2" key="1">
    <citation type="submission" date="2015-06" db="EMBL/GenBank/DDBJ databases">
        <title>Expansion of signal transduction pathways in fungi by whole-genome duplication.</title>
        <authorList>
            <consortium name="DOE Joint Genome Institute"/>
            <person name="Corrochano L.M."/>
            <person name="Kuo A."/>
            <person name="Marcet-Houben M."/>
            <person name="Polaino S."/>
            <person name="Salamov A."/>
            <person name="Villalobos J.M."/>
            <person name="Alvarez M.I."/>
            <person name="Avalos J."/>
            <person name="Benito E.P."/>
            <person name="Benoit I."/>
            <person name="Burger G."/>
            <person name="Camino L.P."/>
            <person name="Canovas D."/>
            <person name="Cerda-Olmedo E."/>
            <person name="Cheng J.-F."/>
            <person name="Dominguez A."/>
            <person name="Elias M."/>
            <person name="Eslava A.P."/>
            <person name="Glaser F."/>
            <person name="Grimwood J."/>
            <person name="Gutierrez G."/>
            <person name="Heitman J."/>
            <person name="Henrissat B."/>
            <person name="Iturriaga E.A."/>
            <person name="Lang B.F."/>
            <person name="Lavin J.L."/>
            <person name="Lee S."/>
            <person name="Li W."/>
            <person name="Lindquist E."/>
            <person name="Lopez-Garcia S."/>
            <person name="Luque E.M."/>
            <person name="Marcos A.T."/>
            <person name="Martin J."/>
            <person name="Mccluskey K."/>
            <person name="Medina H.R."/>
            <person name="Miralles-Duran A."/>
            <person name="Miyazaki A."/>
            <person name="Munoz-Torres E."/>
            <person name="Oguiza J.A."/>
            <person name="Ohm R."/>
            <person name="Olmedo M."/>
            <person name="Orejas M."/>
            <person name="Ortiz-Castellanos L."/>
            <person name="Pisabarro A.G."/>
            <person name="Rodriguez-Romero J."/>
            <person name="Ruiz-Herrera J."/>
            <person name="Ruiz-Vazquez R."/>
            <person name="Sanz C."/>
            <person name="Schackwitz W."/>
            <person name="Schmutz J."/>
            <person name="Shahriari M."/>
            <person name="Shelest E."/>
            <person name="Silva-Franco F."/>
            <person name="Soanes D."/>
            <person name="Syed K."/>
            <person name="Tagua V.G."/>
            <person name="Talbot N.J."/>
            <person name="Thon M."/>
            <person name="De Vries R.P."/>
            <person name="Wiebenga A."/>
            <person name="Yadav J.S."/>
            <person name="Braun E.L."/>
            <person name="Baker S."/>
            <person name="Garre V."/>
            <person name="Horwitz B."/>
            <person name="Torres-Martinez S."/>
            <person name="Idnurm A."/>
            <person name="Herrera-Estrella A."/>
            <person name="Gabaldon T."/>
            <person name="Grigoriev I.V."/>
        </authorList>
    </citation>
    <scope>NUCLEOTIDE SEQUENCE [LARGE SCALE GENOMIC DNA]</scope>
    <source>
        <strain evidence="1 2">CBS 277.49</strain>
    </source>
</reference>
<dbReference type="EMBL" id="AMYB01000005">
    <property type="protein sequence ID" value="OAD02026.1"/>
    <property type="molecule type" value="Genomic_DNA"/>
</dbReference>
<keyword evidence="2" id="KW-1185">Reference proteome</keyword>